<keyword evidence="2" id="KW-0812">Transmembrane</keyword>
<feature type="compositionally biased region" description="Polar residues" evidence="1">
    <location>
        <begin position="208"/>
        <end position="217"/>
    </location>
</feature>
<feature type="region of interest" description="Disordered" evidence="1">
    <location>
        <begin position="146"/>
        <end position="217"/>
    </location>
</feature>
<dbReference type="WBParaSite" id="GPLIN_000465200">
    <property type="protein sequence ID" value="GPLIN_000465200"/>
    <property type="gene ID" value="GPLIN_000465200"/>
</dbReference>
<organism evidence="3 4">
    <name type="scientific">Globodera pallida</name>
    <name type="common">Potato cyst nematode worm</name>
    <name type="synonym">Heterodera pallida</name>
    <dbReference type="NCBI Taxonomy" id="36090"/>
    <lineage>
        <taxon>Eukaryota</taxon>
        <taxon>Metazoa</taxon>
        <taxon>Ecdysozoa</taxon>
        <taxon>Nematoda</taxon>
        <taxon>Chromadorea</taxon>
        <taxon>Rhabditida</taxon>
        <taxon>Tylenchina</taxon>
        <taxon>Tylenchomorpha</taxon>
        <taxon>Tylenchoidea</taxon>
        <taxon>Heteroderidae</taxon>
        <taxon>Heteroderinae</taxon>
        <taxon>Globodera</taxon>
    </lineage>
</organism>
<evidence type="ECO:0000313" key="4">
    <source>
        <dbReference type="WBParaSite" id="GPLIN_000465200"/>
    </source>
</evidence>
<reference evidence="3" key="1">
    <citation type="submission" date="2013-12" db="EMBL/GenBank/DDBJ databases">
        <authorList>
            <person name="Aslett M."/>
        </authorList>
    </citation>
    <scope>NUCLEOTIDE SEQUENCE [LARGE SCALE GENOMIC DNA]</scope>
    <source>
        <strain evidence="3">Lindley</strain>
    </source>
</reference>
<proteinExistence type="predicted"/>
<sequence>MIQCKLRKNMFLDHNPTRRIAYQKEESLGMPNYGMIYWMCRKDQRCSAKEGCIYYNHREFVEEHGGLSAGVIVAIAFGSLALLIICGVIAVLIIYKFFPSVFGRMAAKRGNSKSSIASTHRTTMMNQAYSAISTYFRTRRTAKTKKVSVLAKPSAPTKYRSPSGHPSSGATKQPTNFGPGSSGSKPNKTKYPSSATPKHQSKYPPSDGSYTQFQRKH</sequence>
<reference evidence="4" key="3">
    <citation type="submission" date="2016-06" db="UniProtKB">
        <authorList>
            <consortium name="WormBaseParasite"/>
        </authorList>
    </citation>
    <scope>IDENTIFICATION</scope>
</reference>
<feature type="compositionally biased region" description="Polar residues" evidence="1">
    <location>
        <begin position="164"/>
        <end position="198"/>
    </location>
</feature>
<evidence type="ECO:0000313" key="3">
    <source>
        <dbReference type="Proteomes" id="UP000050741"/>
    </source>
</evidence>
<dbReference type="Proteomes" id="UP000050741">
    <property type="component" value="Unassembled WGS sequence"/>
</dbReference>
<keyword evidence="2" id="KW-1133">Transmembrane helix</keyword>
<keyword evidence="2" id="KW-0472">Membrane</keyword>
<reference evidence="3" key="2">
    <citation type="submission" date="2014-05" db="EMBL/GenBank/DDBJ databases">
        <title>The genome and life-stage specific transcriptomes of Globodera pallida elucidate key aspects of plant parasitism by a cyst nematode.</title>
        <authorList>
            <person name="Cotton J.A."/>
            <person name="Lilley C.J."/>
            <person name="Jones L.M."/>
            <person name="Kikuchi T."/>
            <person name="Reid A.J."/>
            <person name="Thorpe P."/>
            <person name="Tsai I.J."/>
            <person name="Beasley H."/>
            <person name="Blok V."/>
            <person name="Cock P.J.A."/>
            <person name="Van den Akker S.E."/>
            <person name="Holroyd N."/>
            <person name="Hunt M."/>
            <person name="Mantelin S."/>
            <person name="Naghra H."/>
            <person name="Pain A."/>
            <person name="Palomares-Rius J.E."/>
            <person name="Zarowiecki M."/>
            <person name="Berriman M."/>
            <person name="Jones J.T."/>
            <person name="Urwin P.E."/>
        </authorList>
    </citation>
    <scope>NUCLEOTIDE SEQUENCE [LARGE SCALE GENOMIC DNA]</scope>
    <source>
        <strain evidence="3">Lindley</strain>
    </source>
</reference>
<dbReference type="AlphaFoldDB" id="A0A183BVL4"/>
<evidence type="ECO:0000256" key="1">
    <source>
        <dbReference type="SAM" id="MobiDB-lite"/>
    </source>
</evidence>
<protein>
    <submittedName>
        <fullName evidence="4">CX domain-containing protein</fullName>
    </submittedName>
</protein>
<keyword evidence="3" id="KW-1185">Reference proteome</keyword>
<accession>A0A183BVL4</accession>
<evidence type="ECO:0000256" key="2">
    <source>
        <dbReference type="SAM" id="Phobius"/>
    </source>
</evidence>
<feature type="transmembrane region" description="Helical" evidence="2">
    <location>
        <begin position="67"/>
        <end position="95"/>
    </location>
</feature>
<name>A0A183BVL4_GLOPA</name>